<gene>
    <name evidence="3" type="ORF">MIN45_P0349</name>
</gene>
<dbReference type="AlphaFoldDB" id="A0AAU9CK26"/>
<feature type="region of interest" description="Disordered" evidence="1">
    <location>
        <begin position="384"/>
        <end position="403"/>
    </location>
</feature>
<dbReference type="EMBL" id="AP024718">
    <property type="protein sequence ID" value="BCX87982.1"/>
    <property type="molecule type" value="Genomic_DNA"/>
</dbReference>
<evidence type="ECO:0000256" key="1">
    <source>
        <dbReference type="SAM" id="MobiDB-lite"/>
    </source>
</evidence>
<keyword evidence="2" id="KW-0732">Signal</keyword>
<feature type="chain" id="PRO_5043941920" evidence="2">
    <location>
        <begin position="25"/>
        <end position="563"/>
    </location>
</feature>
<evidence type="ECO:0000313" key="4">
    <source>
        <dbReference type="Proteomes" id="UP001321450"/>
    </source>
</evidence>
<dbReference type="RefSeq" id="WP_286293005.1">
    <property type="nucleotide sequence ID" value="NZ_AP024718.1"/>
</dbReference>
<feature type="signal peptide" evidence="2">
    <location>
        <begin position="1"/>
        <end position="24"/>
    </location>
</feature>
<reference evidence="4" key="1">
    <citation type="journal article" date="2024" name="Int. J. Syst. Evol. Microbiol.">
        <title>Methylomarinovum tepidoasis sp. nov., a moderately thermophilic methanotroph of the family Methylothermaceae isolated from a deep-sea hydrothermal field.</title>
        <authorList>
            <person name="Hirayama H."/>
            <person name="Takaki Y."/>
            <person name="Abe M."/>
            <person name="Miyazaki M."/>
            <person name="Uematsu K."/>
            <person name="Matsui Y."/>
            <person name="Takai K."/>
        </authorList>
    </citation>
    <scope>NUCLEOTIDE SEQUENCE [LARGE SCALE GENOMIC DNA]</scope>
    <source>
        <strain evidence="4">IN45</strain>
    </source>
</reference>
<name>A0AAU9CK26_9GAMM</name>
<evidence type="ECO:0000313" key="3">
    <source>
        <dbReference type="EMBL" id="BCX87982.1"/>
    </source>
</evidence>
<protein>
    <submittedName>
        <fullName evidence="3">Uncharacterized protein</fullName>
    </submittedName>
</protein>
<dbReference type="KEGG" id="meiy:MIN45_P0349"/>
<feature type="compositionally biased region" description="Polar residues" evidence="1">
    <location>
        <begin position="384"/>
        <end position="397"/>
    </location>
</feature>
<organism evidence="3 4">
    <name type="scientific">Methylomarinovum tepidoasis</name>
    <dbReference type="NCBI Taxonomy" id="2840183"/>
    <lineage>
        <taxon>Bacteria</taxon>
        <taxon>Pseudomonadati</taxon>
        <taxon>Pseudomonadota</taxon>
        <taxon>Gammaproteobacteria</taxon>
        <taxon>Methylococcales</taxon>
        <taxon>Methylothermaceae</taxon>
        <taxon>Methylomarinovum</taxon>
    </lineage>
</organism>
<keyword evidence="4" id="KW-1185">Reference proteome</keyword>
<sequence>MKKLKLTKLAAAMLVAGATGGVNAQAVHVNPDGLGQVLLYPYYNVNNNFQTNIHLVNTKNEYKIVKIRFRESGNSQDVLDFNIYMSPYDVWTGVIRNVDGKANLTSDDNTCTLPANDAEVTFNTDQGQVTGVLNDPTRGWPMNTAYPDVTDADAREGYIEVLEVGVIPNDTWVDMNGDGQTDTTNDKKVVSGLKHGSDGKPADCSVVTAAWTNGVTAGGTGNNASVANWGGTDNVAGLSAPTGGLYGHAIFLNNATGAAYVAQVTAIDDWSTQDQHYRPDDAQNFLRPSLASGNVTDSLILNPAVAAGATVTTWPQAVDATLNDGDSNTPASGNNPFPISHVLMAQTVVNDYFIDPQYDGATDWVITFPMRKHGIFNGQYTEDCNQDGTDKNGTSTDPTKEGKDTCFINQDKDVAVTIAAYDREEQEAESKFGVSPVLTTGTVLTREVNVLTFNGQASSVLGSDNNQLVNTGTDFVAGWMSLSFGDSSKTYCLTETNLSDDTVFFSSTDGTADNLTGTAMENYCGVPVIGFAALRGNNPVGSSFGETIDHRFVRYLPTVPTAP</sequence>
<dbReference type="Proteomes" id="UP001321450">
    <property type="component" value="Chromosome"/>
</dbReference>
<evidence type="ECO:0000256" key="2">
    <source>
        <dbReference type="SAM" id="SignalP"/>
    </source>
</evidence>
<accession>A0AAU9CK26</accession>
<proteinExistence type="predicted"/>